<name>A0A0B1TT79_OESDE</name>
<proteinExistence type="predicted"/>
<evidence type="ECO:0000313" key="2">
    <source>
        <dbReference type="Proteomes" id="UP000053660"/>
    </source>
</evidence>
<dbReference type="EMBL" id="KN549226">
    <property type="protein sequence ID" value="KHJ99341.1"/>
    <property type="molecule type" value="Genomic_DNA"/>
</dbReference>
<protein>
    <submittedName>
        <fullName evidence="1">Uncharacterized protein</fullName>
    </submittedName>
</protein>
<accession>A0A0B1TT79</accession>
<gene>
    <name evidence="1" type="ORF">OESDEN_00682</name>
</gene>
<keyword evidence="2" id="KW-1185">Reference proteome</keyword>
<dbReference type="OrthoDB" id="3907302at2759"/>
<dbReference type="AlphaFoldDB" id="A0A0B1TT79"/>
<reference evidence="1 2" key="1">
    <citation type="submission" date="2014-03" db="EMBL/GenBank/DDBJ databases">
        <title>Draft genome of the hookworm Oesophagostomum dentatum.</title>
        <authorList>
            <person name="Mitreva M."/>
        </authorList>
    </citation>
    <scope>NUCLEOTIDE SEQUENCE [LARGE SCALE GENOMIC DNA]</scope>
    <source>
        <strain evidence="1 2">OD-Hann</strain>
    </source>
</reference>
<dbReference type="Proteomes" id="UP000053660">
    <property type="component" value="Unassembled WGS sequence"/>
</dbReference>
<evidence type="ECO:0000313" key="1">
    <source>
        <dbReference type="EMBL" id="KHJ99341.1"/>
    </source>
</evidence>
<organism evidence="1 2">
    <name type="scientific">Oesophagostomum dentatum</name>
    <name type="common">Nodular worm</name>
    <dbReference type="NCBI Taxonomy" id="61180"/>
    <lineage>
        <taxon>Eukaryota</taxon>
        <taxon>Metazoa</taxon>
        <taxon>Ecdysozoa</taxon>
        <taxon>Nematoda</taxon>
        <taxon>Chromadorea</taxon>
        <taxon>Rhabditida</taxon>
        <taxon>Rhabditina</taxon>
        <taxon>Rhabditomorpha</taxon>
        <taxon>Strongyloidea</taxon>
        <taxon>Strongylidae</taxon>
        <taxon>Oesophagostomum</taxon>
    </lineage>
</organism>
<sequence length="37" mass="4016">MIAATDSAVPCAIMMDIARSLTPYMYKRVASVSSSYN</sequence>